<gene>
    <name evidence="2" type="ORF">WH96_04420</name>
</gene>
<dbReference type="GO" id="GO:0003677">
    <property type="term" value="F:DNA binding"/>
    <property type="evidence" value="ECO:0007669"/>
    <property type="project" value="InterPro"/>
</dbReference>
<dbReference type="EMBL" id="LAQL01000003">
    <property type="protein sequence ID" value="KLN61597.1"/>
    <property type="molecule type" value="Genomic_DNA"/>
</dbReference>
<dbReference type="AlphaFoldDB" id="A0A0H2MLI1"/>
<dbReference type="PROSITE" id="PS50943">
    <property type="entry name" value="HTH_CROC1"/>
    <property type="match status" value="1"/>
</dbReference>
<dbReference type="SUPFAM" id="SSF47413">
    <property type="entry name" value="lambda repressor-like DNA-binding domains"/>
    <property type="match status" value="1"/>
</dbReference>
<evidence type="ECO:0000313" key="2">
    <source>
        <dbReference type="EMBL" id="KLN61597.1"/>
    </source>
</evidence>
<dbReference type="InterPro" id="IPR001387">
    <property type="entry name" value="Cro/C1-type_HTH"/>
</dbReference>
<evidence type="ECO:0000313" key="3">
    <source>
        <dbReference type="Proteomes" id="UP000035444"/>
    </source>
</evidence>
<dbReference type="STRING" id="1489064.WH96_04420"/>
<sequence>MIESDFCKNLSFLCTYEASVSEACRAMGINRQQFSKYLNGTSTPSNKNMHKICDYFEIRLSDLYLPEDEFQQTEAIIHRQIQSKSSRPMHGPLAMAFQNQGRSLSKYLGLYLCYFHSFSWKGRILCAVTHLFEKDGIVQTKTIERSRDPDDNAFFLSKYRGQATLLGNRIFVVEFQELAKDAIVETILYPMSRSRLTYMQGVTFGVSSQRRHPYMSKSVWKYLGPNADTKEALKMVGVHDISSRLVDPQVRNYLGEPNVIGGSQLFNFEL</sequence>
<dbReference type="OrthoDB" id="8902678at2"/>
<dbReference type="Proteomes" id="UP000035444">
    <property type="component" value="Unassembled WGS sequence"/>
</dbReference>
<accession>A0A0H2MLI1</accession>
<dbReference type="Pfam" id="PF13443">
    <property type="entry name" value="HTH_26"/>
    <property type="match status" value="1"/>
</dbReference>
<comment type="caution">
    <text evidence="2">The sequence shown here is derived from an EMBL/GenBank/DDBJ whole genome shotgun (WGS) entry which is preliminary data.</text>
</comment>
<dbReference type="InterPro" id="IPR010982">
    <property type="entry name" value="Lambda_DNA-bd_dom_sf"/>
</dbReference>
<reference evidence="2 3" key="1">
    <citation type="submission" date="2015-03" db="EMBL/GenBank/DDBJ databases">
        <title>Genome Sequence of Kiloniella spongiae MEBiC09566, isolated from a marine sponge.</title>
        <authorList>
            <person name="Shao Z."/>
            <person name="Wang L."/>
            <person name="Li X."/>
        </authorList>
    </citation>
    <scope>NUCLEOTIDE SEQUENCE [LARGE SCALE GENOMIC DNA]</scope>
    <source>
        <strain evidence="2 3">MEBiC09566</strain>
    </source>
</reference>
<dbReference type="Gene3D" id="1.10.260.40">
    <property type="entry name" value="lambda repressor-like DNA-binding domains"/>
    <property type="match status" value="1"/>
</dbReference>
<organism evidence="2 3">
    <name type="scientific">Kiloniella spongiae</name>
    <dbReference type="NCBI Taxonomy" id="1489064"/>
    <lineage>
        <taxon>Bacteria</taxon>
        <taxon>Pseudomonadati</taxon>
        <taxon>Pseudomonadota</taxon>
        <taxon>Alphaproteobacteria</taxon>
        <taxon>Rhodospirillales</taxon>
        <taxon>Kiloniellaceae</taxon>
        <taxon>Kiloniella</taxon>
    </lineage>
</organism>
<dbReference type="RefSeq" id="WP_047762932.1">
    <property type="nucleotide sequence ID" value="NZ_LAQL01000003.1"/>
</dbReference>
<protein>
    <recommendedName>
        <fullName evidence="1">HTH cro/C1-type domain-containing protein</fullName>
    </recommendedName>
</protein>
<evidence type="ECO:0000259" key="1">
    <source>
        <dbReference type="PROSITE" id="PS50943"/>
    </source>
</evidence>
<feature type="domain" description="HTH cro/C1-type" evidence="1">
    <location>
        <begin position="19"/>
        <end position="63"/>
    </location>
</feature>
<name>A0A0H2MLI1_9PROT</name>
<dbReference type="CDD" id="cd00093">
    <property type="entry name" value="HTH_XRE"/>
    <property type="match status" value="1"/>
</dbReference>
<keyword evidence="3" id="KW-1185">Reference proteome</keyword>
<proteinExistence type="predicted"/>